<proteinExistence type="predicted"/>
<dbReference type="EMBL" id="LT670844">
    <property type="protein sequence ID" value="SHK14454.1"/>
    <property type="molecule type" value="Genomic_DNA"/>
</dbReference>
<reference evidence="1 2" key="1">
    <citation type="submission" date="2016-11" db="EMBL/GenBank/DDBJ databases">
        <authorList>
            <person name="Jaros S."/>
            <person name="Januszkiewicz K."/>
            <person name="Wedrychowicz H."/>
        </authorList>
    </citation>
    <scope>NUCLEOTIDE SEQUENCE [LARGE SCALE GENOMIC DNA]</scope>
    <source>
        <strain evidence="1 2">GAS499</strain>
    </source>
</reference>
<evidence type="ECO:0000313" key="1">
    <source>
        <dbReference type="EMBL" id="SHK14454.1"/>
    </source>
</evidence>
<gene>
    <name evidence="1" type="ORF">SAMN05444159_2536</name>
</gene>
<protein>
    <submittedName>
        <fullName evidence="1">Uncharacterized protein</fullName>
    </submittedName>
</protein>
<dbReference type="Proteomes" id="UP000189935">
    <property type="component" value="Chromosome I"/>
</dbReference>
<evidence type="ECO:0000313" key="2">
    <source>
        <dbReference type="Proteomes" id="UP000189935"/>
    </source>
</evidence>
<name>A0A1M6Q2N0_9BRAD</name>
<sequence>MSFDHWWIGLFVDEAAYQRFKPDFDAATEKAVLSSQSQQAVTAWRSRPSDFEQGAAPVGPEIEGEANAFIWAFNLPGFDELAKQFFVQGGKFADYLVEAHVFRMAICARHTPVSILWHAIGYERGSLLPGRMGNLLLHPREIEAANEKTRRAYAATSPQELLDAARRYCGWSVSDETLRDVIDFLPDGLTRAAELQRGFLALARPQV</sequence>
<dbReference type="AlphaFoldDB" id="A0A1M6Q2N0"/>
<organism evidence="1 2">
    <name type="scientific">Bradyrhizobium lablabi</name>
    <dbReference type="NCBI Taxonomy" id="722472"/>
    <lineage>
        <taxon>Bacteria</taxon>
        <taxon>Pseudomonadati</taxon>
        <taxon>Pseudomonadota</taxon>
        <taxon>Alphaproteobacteria</taxon>
        <taxon>Hyphomicrobiales</taxon>
        <taxon>Nitrobacteraceae</taxon>
        <taxon>Bradyrhizobium</taxon>
    </lineage>
</organism>
<accession>A0A1M6Q2N0</accession>